<dbReference type="PANTHER" id="PTHR42732:SF1">
    <property type="entry name" value="BETA-MANNOSIDASE"/>
    <property type="match status" value="1"/>
</dbReference>
<evidence type="ECO:0000259" key="1">
    <source>
        <dbReference type="Pfam" id="PF02836"/>
    </source>
</evidence>
<dbReference type="Gene3D" id="3.20.20.80">
    <property type="entry name" value="Glycosidases"/>
    <property type="match status" value="1"/>
</dbReference>
<accession>A0A831PIP8</accession>
<dbReference type="InterPro" id="IPR017853">
    <property type="entry name" value="GH"/>
</dbReference>
<sequence>MKGNGFNAIRSAHNPPSKAFLDACDQLGVLVMDEAFDMWQVPKKPQDYHLYFDEWWEKDLESMVLCARNHPSVIIWSVGNEIKERTDSSGLEIFRNLREKAR</sequence>
<protein>
    <recommendedName>
        <fullName evidence="1">Glycoside hydrolase family 2 catalytic domain-containing protein</fullName>
    </recommendedName>
</protein>
<feature type="domain" description="Glycoside hydrolase family 2 catalytic" evidence="1">
    <location>
        <begin position="1"/>
        <end position="88"/>
    </location>
</feature>
<organism evidence="2">
    <name type="scientific">Mariniphaga anaerophila</name>
    <dbReference type="NCBI Taxonomy" id="1484053"/>
    <lineage>
        <taxon>Bacteria</taxon>
        <taxon>Pseudomonadati</taxon>
        <taxon>Bacteroidota</taxon>
        <taxon>Bacteroidia</taxon>
        <taxon>Marinilabiliales</taxon>
        <taxon>Prolixibacteraceae</taxon>
        <taxon>Mariniphaga</taxon>
    </lineage>
</organism>
<dbReference type="SUPFAM" id="SSF51445">
    <property type="entry name" value="(Trans)glycosidases"/>
    <property type="match status" value="1"/>
</dbReference>
<dbReference type="InterPro" id="IPR051913">
    <property type="entry name" value="GH2_Domain-Containing"/>
</dbReference>
<dbReference type="InterPro" id="IPR006103">
    <property type="entry name" value="Glyco_hydro_2_cat"/>
</dbReference>
<gene>
    <name evidence="2" type="ORF">ENN90_04660</name>
</gene>
<dbReference type="GO" id="GO:0005975">
    <property type="term" value="P:carbohydrate metabolic process"/>
    <property type="evidence" value="ECO:0007669"/>
    <property type="project" value="InterPro"/>
</dbReference>
<evidence type="ECO:0000313" key="2">
    <source>
        <dbReference type="EMBL" id="HDR50899.1"/>
    </source>
</evidence>
<dbReference type="Proteomes" id="UP000886047">
    <property type="component" value="Unassembled WGS sequence"/>
</dbReference>
<name>A0A831PIP8_9BACT</name>
<dbReference type="GO" id="GO:0004553">
    <property type="term" value="F:hydrolase activity, hydrolyzing O-glycosyl compounds"/>
    <property type="evidence" value="ECO:0007669"/>
    <property type="project" value="InterPro"/>
</dbReference>
<dbReference type="EMBL" id="DSDK01000259">
    <property type="protein sequence ID" value="HDR50899.1"/>
    <property type="molecule type" value="Genomic_DNA"/>
</dbReference>
<dbReference type="Pfam" id="PF02836">
    <property type="entry name" value="Glyco_hydro_2_C"/>
    <property type="match status" value="1"/>
</dbReference>
<dbReference type="AlphaFoldDB" id="A0A831PIP8"/>
<proteinExistence type="predicted"/>
<comment type="caution">
    <text evidence="2">The sequence shown here is derived from an EMBL/GenBank/DDBJ whole genome shotgun (WGS) entry which is preliminary data.</text>
</comment>
<reference evidence="2" key="1">
    <citation type="journal article" date="2020" name="mSystems">
        <title>Genome- and Community-Level Interaction Insights into Carbon Utilization and Element Cycling Functions of Hydrothermarchaeota in Hydrothermal Sediment.</title>
        <authorList>
            <person name="Zhou Z."/>
            <person name="Liu Y."/>
            <person name="Xu W."/>
            <person name="Pan J."/>
            <person name="Luo Z.H."/>
            <person name="Li M."/>
        </authorList>
    </citation>
    <scope>NUCLEOTIDE SEQUENCE [LARGE SCALE GENOMIC DNA]</scope>
    <source>
        <strain evidence="2">SpSt-1217</strain>
    </source>
</reference>
<dbReference type="PANTHER" id="PTHR42732">
    <property type="entry name" value="BETA-GALACTOSIDASE"/>
    <property type="match status" value="1"/>
</dbReference>